<protein>
    <submittedName>
        <fullName evidence="3">NgoFVII restriction endonuclease</fullName>
    </submittedName>
</protein>
<organism evidence="3 4">
    <name type="scientific">Brevibacterium linens ATCC 9172</name>
    <dbReference type="NCBI Taxonomy" id="1255617"/>
    <lineage>
        <taxon>Bacteria</taxon>
        <taxon>Bacillati</taxon>
        <taxon>Actinomycetota</taxon>
        <taxon>Actinomycetes</taxon>
        <taxon>Micrococcales</taxon>
        <taxon>Brevibacteriaceae</taxon>
        <taxon>Brevibacterium</taxon>
    </lineage>
</organism>
<dbReference type="Pfam" id="PF09565">
    <property type="entry name" value="RE_NgoFVII"/>
    <property type="match status" value="1"/>
</dbReference>
<keyword evidence="3" id="KW-0378">Hydrolase</keyword>
<feature type="domain" description="Restriction endonuclease type II NgoFVII C-terminal B3-like DNA-binding" evidence="2">
    <location>
        <begin position="218"/>
        <end position="327"/>
    </location>
</feature>
<keyword evidence="3" id="KW-0540">Nuclease</keyword>
<reference evidence="3 4" key="1">
    <citation type="submission" date="2017-03" db="EMBL/GenBank/DDBJ databases">
        <authorList>
            <person name="Afonso C.L."/>
            <person name="Miller P.J."/>
            <person name="Scott M.A."/>
            <person name="Spackman E."/>
            <person name="Goraichik I."/>
            <person name="Dimitrov K.M."/>
            <person name="Suarez D.L."/>
            <person name="Swayne D.E."/>
        </authorList>
    </citation>
    <scope>NUCLEOTIDE SEQUENCE [LARGE SCALE GENOMIC DNA]</scope>
    <source>
        <strain evidence="3 4">ATCC 9172</strain>
    </source>
</reference>
<dbReference type="EMBL" id="FXYY01000027">
    <property type="protein sequence ID" value="SMX97962.1"/>
    <property type="molecule type" value="Genomic_DNA"/>
</dbReference>
<evidence type="ECO:0000313" key="3">
    <source>
        <dbReference type="EMBL" id="SMX97962.1"/>
    </source>
</evidence>
<dbReference type="Proteomes" id="UP000234641">
    <property type="component" value="Unassembled WGS sequence"/>
</dbReference>
<accession>A0A2H1KFM0</accession>
<dbReference type="InterPro" id="IPR048923">
    <property type="entry name" value="RE_NgoFVII_C"/>
</dbReference>
<feature type="domain" description="Restriction endonuclease type II NgoFVII N-terminal" evidence="1">
    <location>
        <begin position="22"/>
        <end position="152"/>
    </location>
</feature>
<dbReference type="RefSeq" id="WP_101555826.1">
    <property type="nucleotide sequence ID" value="NZ_FXYY01000027.1"/>
</dbReference>
<evidence type="ECO:0000259" key="1">
    <source>
        <dbReference type="Pfam" id="PF09565"/>
    </source>
</evidence>
<dbReference type="Pfam" id="PF20731">
    <property type="entry name" value="RE_NgoFVII_C"/>
    <property type="match status" value="1"/>
</dbReference>
<gene>
    <name evidence="3" type="ORF">BLIN9172_03081</name>
</gene>
<evidence type="ECO:0000259" key="2">
    <source>
        <dbReference type="Pfam" id="PF20731"/>
    </source>
</evidence>
<dbReference type="AlphaFoldDB" id="A0A2H1KFM0"/>
<keyword evidence="3" id="KW-0255">Endonuclease</keyword>
<dbReference type="GO" id="GO:0004519">
    <property type="term" value="F:endonuclease activity"/>
    <property type="evidence" value="ECO:0007669"/>
    <property type="project" value="UniProtKB-KW"/>
</dbReference>
<dbReference type="InterPro" id="IPR019065">
    <property type="entry name" value="RE_NgoFVII_N"/>
</dbReference>
<name>A0A2H1KFM0_BRELN</name>
<dbReference type="CDD" id="cd09117">
    <property type="entry name" value="PLDc_Bfil_DEXD_like"/>
    <property type="match status" value="1"/>
</dbReference>
<dbReference type="Gene3D" id="3.30.870.10">
    <property type="entry name" value="Endonuclease Chain A"/>
    <property type="match status" value="1"/>
</dbReference>
<proteinExistence type="predicted"/>
<sequence>MIVIPDNPEAVRNIFQSAPGESALHVVTGYASATTVMWILHGGDDSKLGSASDFEFDSSMPRLQLLVGMSATGSVTREDHLAFQQIELASHGQVQIRYVESDQDRDIHSKLFAWSDPSMKATRAWAGSANLTMQGLGISTQRQENHLHPIPCDEALKYALSRWQSGISCVADDVLSRVPLESSRFGAATNFDLVSGQSEFEIEESKDFYLYSRRKRQSYSGGAGVNWGIRQNRMSQDEAYIAIPTDIGQSDFFPTKNTPFDIVCDDGEILMLRGASGSARSGKDLSTWPTNATLGTYLRRRIGVPYGGLIRIEDLLRYGRTYVTISRLKNGDYILDFSNKTSKRDPIAESATRE</sequence>
<evidence type="ECO:0000313" key="4">
    <source>
        <dbReference type="Proteomes" id="UP000234641"/>
    </source>
</evidence>